<dbReference type="EMBL" id="KN847498">
    <property type="protein sequence ID" value="KIW12402.1"/>
    <property type="molecule type" value="Genomic_DNA"/>
</dbReference>
<gene>
    <name evidence="3" type="ORF">PV08_09679</name>
</gene>
<feature type="chain" id="PRO_5002237728" description="Extracellular membrane protein CFEM domain-containing protein" evidence="2">
    <location>
        <begin position="22"/>
        <end position="233"/>
    </location>
</feature>
<dbReference type="Proteomes" id="UP000053328">
    <property type="component" value="Unassembled WGS sequence"/>
</dbReference>
<feature type="signal peptide" evidence="2">
    <location>
        <begin position="1"/>
        <end position="21"/>
    </location>
</feature>
<evidence type="ECO:0000313" key="3">
    <source>
        <dbReference type="EMBL" id="KIW12402.1"/>
    </source>
</evidence>
<sequence length="233" mass="23904">MKYRGGALLLTIHLLLRGVGGQATDYCELLADVLSICEAETPNFTLLAPTVQADCVCGSTLDTIAWGPATFEALAAECAIQYATIDVTVASDAFALETFCDVYYVAAETFAAATSTPSASLLPATTRPTVAVASSTSSTDFQTTTPSSSSSSSAKTPLGAGSAQPPAPTTSITTTSSQTPTVEISTVTTPSSTFNAVQTSQTSQIAGNDASKGAQWSRGWGYTLVVMLGWLLG</sequence>
<dbReference type="VEuPathDB" id="FungiDB:PV08_09679"/>
<proteinExistence type="predicted"/>
<evidence type="ECO:0000313" key="4">
    <source>
        <dbReference type="Proteomes" id="UP000053328"/>
    </source>
</evidence>
<evidence type="ECO:0000256" key="1">
    <source>
        <dbReference type="SAM" id="MobiDB-lite"/>
    </source>
</evidence>
<evidence type="ECO:0000256" key="2">
    <source>
        <dbReference type="SAM" id="SignalP"/>
    </source>
</evidence>
<reference evidence="3 4" key="1">
    <citation type="submission" date="2015-01" db="EMBL/GenBank/DDBJ databases">
        <title>The Genome Sequence of Exophiala spinifera CBS89968.</title>
        <authorList>
            <consortium name="The Broad Institute Genomics Platform"/>
            <person name="Cuomo C."/>
            <person name="de Hoog S."/>
            <person name="Gorbushina A."/>
            <person name="Stielow B."/>
            <person name="Teixiera M."/>
            <person name="Abouelleil A."/>
            <person name="Chapman S.B."/>
            <person name="Priest M."/>
            <person name="Young S.K."/>
            <person name="Wortman J."/>
            <person name="Nusbaum C."/>
            <person name="Birren B."/>
        </authorList>
    </citation>
    <scope>NUCLEOTIDE SEQUENCE [LARGE SCALE GENOMIC DNA]</scope>
    <source>
        <strain evidence="3 4">CBS 89968</strain>
    </source>
</reference>
<organism evidence="3 4">
    <name type="scientific">Exophiala spinifera</name>
    <dbReference type="NCBI Taxonomy" id="91928"/>
    <lineage>
        <taxon>Eukaryota</taxon>
        <taxon>Fungi</taxon>
        <taxon>Dikarya</taxon>
        <taxon>Ascomycota</taxon>
        <taxon>Pezizomycotina</taxon>
        <taxon>Eurotiomycetes</taxon>
        <taxon>Chaetothyriomycetidae</taxon>
        <taxon>Chaetothyriales</taxon>
        <taxon>Herpotrichiellaceae</taxon>
        <taxon>Exophiala</taxon>
    </lineage>
</organism>
<dbReference type="HOGENOM" id="CLU_1189936_0_0_1"/>
<name>A0A0D1ZHL0_9EURO</name>
<dbReference type="RefSeq" id="XP_016232618.1">
    <property type="nucleotide sequence ID" value="XM_016383995.1"/>
</dbReference>
<accession>A0A0D1ZHL0</accession>
<keyword evidence="4" id="KW-1185">Reference proteome</keyword>
<dbReference type="OrthoDB" id="4157902at2759"/>
<feature type="compositionally biased region" description="Low complexity" evidence="1">
    <location>
        <begin position="133"/>
        <end position="153"/>
    </location>
</feature>
<evidence type="ECO:0008006" key="5">
    <source>
        <dbReference type="Google" id="ProtNLM"/>
    </source>
</evidence>
<feature type="region of interest" description="Disordered" evidence="1">
    <location>
        <begin position="133"/>
        <end position="187"/>
    </location>
</feature>
<keyword evidence="2" id="KW-0732">Signal</keyword>
<dbReference type="AlphaFoldDB" id="A0A0D1ZHL0"/>
<dbReference type="GeneID" id="27336762"/>
<protein>
    <recommendedName>
        <fullName evidence="5">Extracellular membrane protein CFEM domain-containing protein</fullName>
    </recommendedName>
</protein>
<feature type="compositionally biased region" description="Low complexity" evidence="1">
    <location>
        <begin position="169"/>
        <end position="181"/>
    </location>
</feature>